<proteinExistence type="inferred from homology"/>
<dbReference type="PROSITE" id="PS00910">
    <property type="entry name" value="UPF0029"/>
    <property type="match status" value="1"/>
</dbReference>
<dbReference type="InterPro" id="IPR001498">
    <property type="entry name" value="Impact_N"/>
</dbReference>
<dbReference type="GO" id="GO:0005737">
    <property type="term" value="C:cytoplasm"/>
    <property type="evidence" value="ECO:0007669"/>
    <property type="project" value="TreeGrafter"/>
</dbReference>
<dbReference type="AlphaFoldDB" id="A0A4U1BJY9"/>
<dbReference type="GO" id="GO:0006446">
    <property type="term" value="P:regulation of translational initiation"/>
    <property type="evidence" value="ECO:0007669"/>
    <property type="project" value="TreeGrafter"/>
</dbReference>
<organism evidence="4 5">
    <name type="scientific">Ferrimonas aestuarii</name>
    <dbReference type="NCBI Taxonomy" id="2569539"/>
    <lineage>
        <taxon>Bacteria</taxon>
        <taxon>Pseudomonadati</taxon>
        <taxon>Pseudomonadota</taxon>
        <taxon>Gammaproteobacteria</taxon>
        <taxon>Alteromonadales</taxon>
        <taxon>Ferrimonadaceae</taxon>
        <taxon>Ferrimonas</taxon>
    </lineage>
</organism>
<feature type="domain" description="UPF0029" evidence="3">
    <location>
        <begin position="144"/>
        <end position="198"/>
    </location>
</feature>
<evidence type="ECO:0000313" key="5">
    <source>
        <dbReference type="Proteomes" id="UP000305675"/>
    </source>
</evidence>
<dbReference type="GO" id="GO:0043168">
    <property type="term" value="F:anion binding"/>
    <property type="evidence" value="ECO:0007669"/>
    <property type="project" value="UniProtKB-ARBA"/>
</dbReference>
<dbReference type="GO" id="GO:0032561">
    <property type="term" value="F:guanyl ribonucleotide binding"/>
    <property type="evidence" value="ECO:0007669"/>
    <property type="project" value="UniProtKB-ARBA"/>
</dbReference>
<dbReference type="PANTHER" id="PTHR16301">
    <property type="entry name" value="IMPACT-RELATED"/>
    <property type="match status" value="1"/>
</dbReference>
<dbReference type="Pfam" id="PF01205">
    <property type="entry name" value="Impact_N"/>
    <property type="match status" value="1"/>
</dbReference>
<keyword evidence="5" id="KW-1185">Reference proteome</keyword>
<reference evidence="4 5" key="1">
    <citation type="submission" date="2019-04" db="EMBL/GenBank/DDBJ databases">
        <authorList>
            <person name="Hwang J.C."/>
        </authorList>
    </citation>
    <scope>NUCLEOTIDE SEQUENCE [LARGE SCALE GENOMIC DNA]</scope>
    <source>
        <strain evidence="4 5">IMCC35002</strain>
    </source>
</reference>
<dbReference type="Gene3D" id="3.30.70.240">
    <property type="match status" value="1"/>
</dbReference>
<evidence type="ECO:0000256" key="1">
    <source>
        <dbReference type="ARBA" id="ARBA00007665"/>
    </source>
</evidence>
<comment type="similarity">
    <text evidence="1">Belongs to the IMPACT family.</text>
</comment>
<dbReference type="InterPro" id="IPR020569">
    <property type="entry name" value="UPF0029_Impact_CS"/>
</dbReference>
<evidence type="ECO:0000259" key="2">
    <source>
        <dbReference type="Pfam" id="PF01205"/>
    </source>
</evidence>
<accession>A0A4U1BJY9</accession>
<dbReference type="NCBIfam" id="TIGR00257">
    <property type="entry name" value="IMPACT_YIGZ"/>
    <property type="match status" value="1"/>
</dbReference>
<dbReference type="OrthoDB" id="9813771at2"/>
<dbReference type="PANTHER" id="PTHR16301:SF20">
    <property type="entry name" value="IMPACT FAMILY MEMBER YIGZ"/>
    <property type="match status" value="1"/>
</dbReference>
<evidence type="ECO:0000259" key="3">
    <source>
        <dbReference type="Pfam" id="PF09186"/>
    </source>
</evidence>
<gene>
    <name evidence="4" type="ORF">FCL42_16960</name>
</gene>
<dbReference type="RefSeq" id="WP_136864618.1">
    <property type="nucleotide sequence ID" value="NZ_SWCJ01000016.1"/>
</dbReference>
<dbReference type="InterPro" id="IPR020568">
    <property type="entry name" value="Ribosomal_Su5_D2-typ_SF"/>
</dbReference>
<dbReference type="EMBL" id="SWCJ01000016">
    <property type="protein sequence ID" value="TKB51908.1"/>
    <property type="molecule type" value="Genomic_DNA"/>
</dbReference>
<dbReference type="InterPro" id="IPR036956">
    <property type="entry name" value="Impact_N_sf"/>
</dbReference>
<dbReference type="InterPro" id="IPR023582">
    <property type="entry name" value="Impact"/>
</dbReference>
<evidence type="ECO:0000313" key="4">
    <source>
        <dbReference type="EMBL" id="TKB51908.1"/>
    </source>
</evidence>
<dbReference type="InterPro" id="IPR015796">
    <property type="entry name" value="Impact_YigZ-like"/>
</dbReference>
<dbReference type="InterPro" id="IPR035647">
    <property type="entry name" value="EFG_III/V"/>
</dbReference>
<dbReference type="Proteomes" id="UP000305675">
    <property type="component" value="Unassembled WGS sequence"/>
</dbReference>
<dbReference type="Pfam" id="PF09186">
    <property type="entry name" value="DUF1949"/>
    <property type="match status" value="1"/>
</dbReference>
<name>A0A4U1BJY9_9GAMM</name>
<comment type="caution">
    <text evidence="4">The sequence shown here is derived from an EMBL/GenBank/DDBJ whole genome shotgun (WGS) entry which is preliminary data.</text>
</comment>
<dbReference type="SUPFAM" id="SSF54980">
    <property type="entry name" value="EF-G C-terminal domain-like"/>
    <property type="match status" value="1"/>
</dbReference>
<protein>
    <submittedName>
        <fullName evidence="4">YigZ family protein</fullName>
    </submittedName>
</protein>
<feature type="domain" description="Impact N-terminal" evidence="2">
    <location>
        <begin position="20"/>
        <end position="127"/>
    </location>
</feature>
<dbReference type="Gene3D" id="3.30.230.30">
    <property type="entry name" value="Impact, N-terminal domain"/>
    <property type="match status" value="1"/>
</dbReference>
<dbReference type="GO" id="GO:0017111">
    <property type="term" value="F:ribonucleoside triphosphate phosphatase activity"/>
    <property type="evidence" value="ECO:0007669"/>
    <property type="project" value="UniProtKB-ARBA"/>
</dbReference>
<dbReference type="SUPFAM" id="SSF54211">
    <property type="entry name" value="Ribosomal protein S5 domain 2-like"/>
    <property type="match status" value="1"/>
</dbReference>
<dbReference type="InterPro" id="IPR015269">
    <property type="entry name" value="UPF0029_Impact_C"/>
</dbReference>
<sequence length="206" mass="22218">MSASGFQIPAAFLEVEEVIKRSRFITWVAHVTDGKQARALQQRARAEHPDASHHCLAFNAGPPGNTRDIGASDDGEPAGSAGKPMLNVVLGADVGQFAVVVIRYYGGTKLGVGGLVRAYSGGVKLALEQLQTKPFIPMIQGQLVAEYGDQANVAHWVGQFDGEIITQSFEQQVSYTLTVPQANCEQFSHQLAQSSQGRLSVHWDDQ</sequence>